<accession>A0A9D7XYG2</accession>
<feature type="transmembrane region" description="Helical" evidence="7">
    <location>
        <begin position="276"/>
        <end position="295"/>
    </location>
</feature>
<keyword evidence="5 7" id="KW-1133">Transmembrane helix</keyword>
<feature type="transmembrane region" description="Helical" evidence="7">
    <location>
        <begin position="113"/>
        <end position="136"/>
    </location>
</feature>
<dbReference type="GO" id="GO:0005886">
    <property type="term" value="C:plasma membrane"/>
    <property type="evidence" value="ECO:0007669"/>
    <property type="project" value="UniProtKB-SubCell"/>
</dbReference>
<dbReference type="AlphaFoldDB" id="A0A9D7XYG2"/>
<evidence type="ECO:0000256" key="2">
    <source>
        <dbReference type="ARBA" id="ARBA00022448"/>
    </source>
</evidence>
<evidence type="ECO:0000313" key="9">
    <source>
        <dbReference type="EMBL" id="MBL0005594.1"/>
    </source>
</evidence>
<protein>
    <submittedName>
        <fullName evidence="9">Sugar ABC transporter permease</fullName>
    </submittedName>
</protein>
<feature type="transmembrane region" description="Helical" evidence="7">
    <location>
        <begin position="22"/>
        <end position="45"/>
    </location>
</feature>
<comment type="similarity">
    <text evidence="7">Belongs to the binding-protein-dependent transport system permease family.</text>
</comment>
<gene>
    <name evidence="9" type="ORF">IPP00_17135</name>
</gene>
<keyword evidence="2 7" id="KW-0813">Transport</keyword>
<evidence type="ECO:0000256" key="1">
    <source>
        <dbReference type="ARBA" id="ARBA00004651"/>
    </source>
</evidence>
<comment type="caution">
    <text evidence="9">The sequence shown here is derived from an EMBL/GenBank/DDBJ whole genome shotgun (WGS) entry which is preliminary data.</text>
</comment>
<feature type="domain" description="ABC transmembrane type-1" evidence="8">
    <location>
        <begin position="77"/>
        <end position="293"/>
    </location>
</feature>
<reference evidence="9" key="1">
    <citation type="submission" date="2020-10" db="EMBL/GenBank/DDBJ databases">
        <title>Connecting structure to function with the recovery of over 1000 high-quality activated sludge metagenome-assembled genomes encoding full-length rRNA genes using long-read sequencing.</title>
        <authorList>
            <person name="Singleton C.M."/>
            <person name="Petriglieri F."/>
            <person name="Kristensen J.M."/>
            <person name="Kirkegaard R.H."/>
            <person name="Michaelsen T.Y."/>
            <person name="Andersen M.H."/>
            <person name="Karst S.M."/>
            <person name="Dueholm M.S."/>
            <person name="Nielsen P.H."/>
            <person name="Albertsen M."/>
        </authorList>
    </citation>
    <scope>NUCLEOTIDE SEQUENCE</scope>
    <source>
        <strain evidence="9">Ribe_18-Q3-R11-54_MAXAC.001</strain>
    </source>
</reference>
<name>A0A9D7XYG2_9MICO</name>
<sequence length="303" mass="32896">MTDQVTVPAGSQRLAGSRRGSLVGWAFVTPFVILFVLFGLVPVIYSLYLAFTNRSGAGVGLANFAKAIDDFRFWPAVQHVAIFTIIWLVLLAVLVVGLTLVIHRIARRRTKAFIRFAYYIPGALAGASSVLLWLFLLDPSVSPVSWLLRLTGAETFQQVVSSERLPVIFALIAFWTGAGGWILVLYGALNTIPTEVMEAAKVDGAGPIRSAIQIELPMIRKSIVYMLILTLAAGTQLFVEPQLVSQASFGIVPNDYSVNQLAYVFAFGQNDFNGSAAISVLLLVVAVVGAALFVWRGKLFEAE</sequence>
<dbReference type="InterPro" id="IPR035906">
    <property type="entry name" value="MetI-like_sf"/>
</dbReference>
<feature type="transmembrane region" description="Helical" evidence="7">
    <location>
        <begin position="80"/>
        <end position="101"/>
    </location>
</feature>
<dbReference type="SUPFAM" id="SSF161098">
    <property type="entry name" value="MetI-like"/>
    <property type="match status" value="1"/>
</dbReference>
<comment type="subcellular location">
    <subcellularLocation>
        <location evidence="1 7">Cell membrane</location>
        <topology evidence="1 7">Multi-pass membrane protein</topology>
    </subcellularLocation>
</comment>
<dbReference type="EMBL" id="JADKGK010000029">
    <property type="protein sequence ID" value="MBL0005594.1"/>
    <property type="molecule type" value="Genomic_DNA"/>
</dbReference>
<evidence type="ECO:0000256" key="5">
    <source>
        <dbReference type="ARBA" id="ARBA00022989"/>
    </source>
</evidence>
<dbReference type="CDD" id="cd06261">
    <property type="entry name" value="TM_PBP2"/>
    <property type="match status" value="1"/>
</dbReference>
<keyword evidence="3" id="KW-1003">Cell membrane</keyword>
<evidence type="ECO:0000256" key="4">
    <source>
        <dbReference type="ARBA" id="ARBA00022692"/>
    </source>
</evidence>
<organism evidence="9 10">
    <name type="scientific">Candidatus Phosphoribacter hodrii</name>
    <dbReference type="NCBI Taxonomy" id="2953743"/>
    <lineage>
        <taxon>Bacteria</taxon>
        <taxon>Bacillati</taxon>
        <taxon>Actinomycetota</taxon>
        <taxon>Actinomycetes</taxon>
        <taxon>Micrococcales</taxon>
        <taxon>Dermatophilaceae</taxon>
        <taxon>Candidatus Phosphoribacter</taxon>
    </lineage>
</organism>
<feature type="transmembrane region" description="Helical" evidence="7">
    <location>
        <begin position="167"/>
        <end position="189"/>
    </location>
</feature>
<evidence type="ECO:0000259" key="8">
    <source>
        <dbReference type="PROSITE" id="PS50928"/>
    </source>
</evidence>
<evidence type="ECO:0000256" key="6">
    <source>
        <dbReference type="ARBA" id="ARBA00023136"/>
    </source>
</evidence>
<feature type="transmembrane region" description="Helical" evidence="7">
    <location>
        <begin position="222"/>
        <end position="239"/>
    </location>
</feature>
<keyword evidence="4 7" id="KW-0812">Transmembrane</keyword>
<evidence type="ECO:0000313" key="10">
    <source>
        <dbReference type="Proteomes" id="UP000886632"/>
    </source>
</evidence>
<dbReference type="InterPro" id="IPR051393">
    <property type="entry name" value="ABC_transporter_permease"/>
</dbReference>
<dbReference type="PROSITE" id="PS50928">
    <property type="entry name" value="ABC_TM1"/>
    <property type="match status" value="1"/>
</dbReference>
<dbReference type="InterPro" id="IPR000515">
    <property type="entry name" value="MetI-like"/>
</dbReference>
<proteinExistence type="inferred from homology"/>
<dbReference type="PANTHER" id="PTHR30193">
    <property type="entry name" value="ABC TRANSPORTER PERMEASE PROTEIN"/>
    <property type="match status" value="1"/>
</dbReference>
<dbReference type="GO" id="GO:0055085">
    <property type="term" value="P:transmembrane transport"/>
    <property type="evidence" value="ECO:0007669"/>
    <property type="project" value="InterPro"/>
</dbReference>
<dbReference type="Pfam" id="PF00528">
    <property type="entry name" value="BPD_transp_1"/>
    <property type="match status" value="1"/>
</dbReference>
<evidence type="ECO:0000256" key="3">
    <source>
        <dbReference type="ARBA" id="ARBA00022475"/>
    </source>
</evidence>
<dbReference type="PANTHER" id="PTHR30193:SF41">
    <property type="entry name" value="DIACETYLCHITOBIOSE UPTAKE SYSTEM PERMEASE PROTEIN NGCF"/>
    <property type="match status" value="1"/>
</dbReference>
<dbReference type="Gene3D" id="1.10.3720.10">
    <property type="entry name" value="MetI-like"/>
    <property type="match status" value="1"/>
</dbReference>
<keyword evidence="6 7" id="KW-0472">Membrane</keyword>
<dbReference type="Proteomes" id="UP000886632">
    <property type="component" value="Unassembled WGS sequence"/>
</dbReference>
<evidence type="ECO:0000256" key="7">
    <source>
        <dbReference type="RuleBase" id="RU363032"/>
    </source>
</evidence>